<gene>
    <name evidence="2" type="ORF">GBAR_LOCUS17158</name>
</gene>
<proteinExistence type="predicted"/>
<organism evidence="2 3">
    <name type="scientific">Geodia barretti</name>
    <name type="common">Barrett's horny sponge</name>
    <dbReference type="NCBI Taxonomy" id="519541"/>
    <lineage>
        <taxon>Eukaryota</taxon>
        <taxon>Metazoa</taxon>
        <taxon>Porifera</taxon>
        <taxon>Demospongiae</taxon>
        <taxon>Heteroscleromorpha</taxon>
        <taxon>Tetractinellida</taxon>
        <taxon>Astrophorina</taxon>
        <taxon>Geodiidae</taxon>
        <taxon>Geodia</taxon>
    </lineage>
</organism>
<sequence>MLIVSDTLMRVHDATYGRLQLNHTSRPHAIWRLICARDPETRERGTPSIVLMKMNTTIGDYIQIKSKRLQGCSYTYRGFVFKRSMTTLATSLFNRRPMEHIQNEDMFDRVAGLLREGEEGLLTIGATDPELRRVIDLASVSPRREQSGSGGNSAADYD</sequence>
<dbReference type="EMBL" id="CASHTH010002465">
    <property type="protein sequence ID" value="CAI8030252.1"/>
    <property type="molecule type" value="Genomic_DNA"/>
</dbReference>
<evidence type="ECO:0000313" key="3">
    <source>
        <dbReference type="Proteomes" id="UP001174909"/>
    </source>
</evidence>
<name>A0AA35WXI8_GEOBA</name>
<dbReference type="AlphaFoldDB" id="A0AA35WXI8"/>
<protein>
    <submittedName>
        <fullName evidence="2">Uncharacterized protein</fullName>
    </submittedName>
</protein>
<evidence type="ECO:0000256" key="1">
    <source>
        <dbReference type="SAM" id="MobiDB-lite"/>
    </source>
</evidence>
<evidence type="ECO:0000313" key="2">
    <source>
        <dbReference type="EMBL" id="CAI8030252.1"/>
    </source>
</evidence>
<dbReference type="Proteomes" id="UP001174909">
    <property type="component" value="Unassembled WGS sequence"/>
</dbReference>
<comment type="caution">
    <text evidence="2">The sequence shown here is derived from an EMBL/GenBank/DDBJ whole genome shotgun (WGS) entry which is preliminary data.</text>
</comment>
<feature type="region of interest" description="Disordered" evidence="1">
    <location>
        <begin position="139"/>
        <end position="158"/>
    </location>
</feature>
<reference evidence="2" key="1">
    <citation type="submission" date="2023-03" db="EMBL/GenBank/DDBJ databases">
        <authorList>
            <person name="Steffen K."/>
            <person name="Cardenas P."/>
        </authorList>
    </citation>
    <scope>NUCLEOTIDE SEQUENCE</scope>
</reference>
<accession>A0AA35WXI8</accession>
<keyword evidence="3" id="KW-1185">Reference proteome</keyword>